<keyword evidence="6 9" id="KW-0479">Metal-binding</keyword>
<dbReference type="InterPro" id="IPR033942">
    <property type="entry name" value="IMPase"/>
</dbReference>
<keyword evidence="7 10" id="KW-0378">Hydrolase</keyword>
<dbReference type="Gene3D" id="3.40.190.80">
    <property type="match status" value="1"/>
</dbReference>
<dbReference type="PROSITE" id="PS00629">
    <property type="entry name" value="IMP_1"/>
    <property type="match status" value="1"/>
</dbReference>
<dbReference type="Pfam" id="PF00459">
    <property type="entry name" value="Inositol_P"/>
    <property type="match status" value="1"/>
</dbReference>
<dbReference type="UniPathway" id="UPA00823">
    <property type="reaction ID" value="UER00788"/>
</dbReference>
<evidence type="ECO:0000256" key="5">
    <source>
        <dbReference type="ARBA" id="ARBA00022671"/>
    </source>
</evidence>
<dbReference type="GO" id="GO:0046854">
    <property type="term" value="P:phosphatidylinositol phosphate biosynthetic process"/>
    <property type="evidence" value="ECO:0007669"/>
    <property type="project" value="InterPro"/>
</dbReference>
<dbReference type="PROSITE" id="PS00630">
    <property type="entry name" value="IMP_2"/>
    <property type="match status" value="1"/>
</dbReference>
<name>A0A5B8MWC8_9CHLO</name>
<evidence type="ECO:0000256" key="1">
    <source>
        <dbReference type="ARBA" id="ARBA00001033"/>
    </source>
</evidence>
<dbReference type="SUPFAM" id="SSF56655">
    <property type="entry name" value="Carbohydrate phosphatase"/>
    <property type="match status" value="1"/>
</dbReference>
<dbReference type="CDD" id="cd01639">
    <property type="entry name" value="IMPase"/>
    <property type="match status" value="1"/>
</dbReference>
<dbReference type="EC" id="3.1.3.25" evidence="10"/>
<dbReference type="PANTHER" id="PTHR20854:SF4">
    <property type="entry name" value="INOSITOL-1-MONOPHOSPHATASE-RELATED"/>
    <property type="match status" value="1"/>
</dbReference>
<feature type="binding site" evidence="9">
    <location>
        <position position="73"/>
    </location>
    <ligand>
        <name>Mg(2+)</name>
        <dbReference type="ChEBI" id="CHEBI:18420"/>
        <label>1</label>
        <note>catalytic</note>
    </ligand>
</feature>
<dbReference type="FunFam" id="3.30.540.10:FF:000004">
    <property type="entry name" value="Inositol-1-monophosphatase"/>
    <property type="match status" value="1"/>
</dbReference>
<dbReference type="GO" id="GO:0006021">
    <property type="term" value="P:inositol biosynthetic process"/>
    <property type="evidence" value="ECO:0007669"/>
    <property type="project" value="UniProtKB-UniPathway"/>
</dbReference>
<dbReference type="GO" id="GO:0008934">
    <property type="term" value="F:inositol monophosphate 1-phosphatase activity"/>
    <property type="evidence" value="ECO:0007669"/>
    <property type="project" value="InterPro"/>
</dbReference>
<reference evidence="11 12" key="1">
    <citation type="submission" date="2018-07" db="EMBL/GenBank/DDBJ databases">
        <title>The complete nuclear genome of the prasinophyte Chloropicon primus (CCMP1205).</title>
        <authorList>
            <person name="Pombert J.-F."/>
            <person name="Otis C."/>
            <person name="Turmel M."/>
            <person name="Lemieux C."/>
        </authorList>
    </citation>
    <scope>NUCLEOTIDE SEQUENCE [LARGE SCALE GENOMIC DNA]</scope>
    <source>
        <strain evidence="11 12">CCMP1205</strain>
    </source>
</reference>
<feature type="binding site" evidence="9">
    <location>
        <position position="224"/>
    </location>
    <ligand>
        <name>Mg(2+)</name>
        <dbReference type="ChEBI" id="CHEBI:18420"/>
        <label>1</label>
        <note>catalytic</note>
    </ligand>
</feature>
<sequence>MLSNDVLDVAEDLAERVAREAGVVIREAFGKKKKATVTKTSDADLVTETDQECERIIVRKIKETFPRHKYIGEEEVSATGVMPALTDEPTWMIDPVDGTTNFVHSFPFVCVSIGLCIGKRPVLGVVYNPILDELFKAREGRGATLNGVHIAVSGTSELKKAVFATEIGTKRDQGTIDSTYGRVSALTQASRAVRMCGSCACNMTSVACGRLDGFYEFGFGGPWDVAAAACIVREAGGQVLDPTGIAFDVMSRRVLSASNRGLGGEMARILNEVSPSPSDPPVPLQN</sequence>
<keyword evidence="12" id="KW-1185">Reference proteome</keyword>
<evidence type="ECO:0000256" key="9">
    <source>
        <dbReference type="PIRSR" id="PIRSR600760-2"/>
    </source>
</evidence>
<dbReference type="PRINTS" id="PR00377">
    <property type="entry name" value="IMPHPHTASES"/>
</dbReference>
<dbReference type="PANTHER" id="PTHR20854">
    <property type="entry name" value="INOSITOL MONOPHOSPHATASE"/>
    <property type="match status" value="1"/>
</dbReference>
<evidence type="ECO:0000256" key="8">
    <source>
        <dbReference type="ARBA" id="ARBA00022842"/>
    </source>
</evidence>
<organism evidence="11 12">
    <name type="scientific">Chloropicon primus</name>
    <dbReference type="NCBI Taxonomy" id="1764295"/>
    <lineage>
        <taxon>Eukaryota</taxon>
        <taxon>Viridiplantae</taxon>
        <taxon>Chlorophyta</taxon>
        <taxon>Chloropicophyceae</taxon>
        <taxon>Chloropicales</taxon>
        <taxon>Chloropicaceae</taxon>
        <taxon>Chloropicon</taxon>
    </lineage>
</organism>
<feature type="binding site" evidence="9">
    <location>
        <position position="94"/>
    </location>
    <ligand>
        <name>Mg(2+)</name>
        <dbReference type="ChEBI" id="CHEBI:18420"/>
        <label>1</label>
        <note>catalytic</note>
    </ligand>
</feature>
<evidence type="ECO:0000256" key="2">
    <source>
        <dbReference type="ARBA" id="ARBA00001946"/>
    </source>
</evidence>
<evidence type="ECO:0000256" key="4">
    <source>
        <dbReference type="ARBA" id="ARBA00009759"/>
    </source>
</evidence>
<dbReference type="AlphaFoldDB" id="A0A5B8MWC8"/>
<protein>
    <recommendedName>
        <fullName evidence="10">Inositol-1-monophosphatase</fullName>
        <ecNumber evidence="10">3.1.3.25</ecNumber>
    </recommendedName>
</protein>
<gene>
    <name evidence="11" type="ORF">A3770_14p72550</name>
</gene>
<dbReference type="InterPro" id="IPR020550">
    <property type="entry name" value="Inositol_monophosphatase_CS"/>
</dbReference>
<comment type="similarity">
    <text evidence="4 10">Belongs to the inositol monophosphatase superfamily.</text>
</comment>
<keyword evidence="8 9" id="KW-0460">Magnesium</keyword>
<evidence type="ECO:0000256" key="10">
    <source>
        <dbReference type="RuleBase" id="RU364068"/>
    </source>
</evidence>
<dbReference type="STRING" id="1764295.A0A5B8MWC8"/>
<evidence type="ECO:0000313" key="12">
    <source>
        <dbReference type="Proteomes" id="UP000316726"/>
    </source>
</evidence>
<comment type="catalytic activity">
    <reaction evidence="1 10">
        <text>a myo-inositol phosphate + H2O = myo-inositol + phosphate</text>
        <dbReference type="Rhea" id="RHEA:24056"/>
        <dbReference type="ChEBI" id="CHEBI:15377"/>
        <dbReference type="ChEBI" id="CHEBI:17268"/>
        <dbReference type="ChEBI" id="CHEBI:43474"/>
        <dbReference type="ChEBI" id="CHEBI:84139"/>
        <dbReference type="EC" id="3.1.3.25"/>
    </reaction>
</comment>
<feature type="binding site" evidence="9">
    <location>
        <position position="97"/>
    </location>
    <ligand>
        <name>Mg(2+)</name>
        <dbReference type="ChEBI" id="CHEBI:18420"/>
        <label>1</label>
        <note>catalytic</note>
    </ligand>
</feature>
<dbReference type="InterPro" id="IPR020583">
    <property type="entry name" value="Inositol_monoP_metal-BS"/>
</dbReference>
<evidence type="ECO:0000256" key="3">
    <source>
        <dbReference type="ARBA" id="ARBA00005152"/>
    </source>
</evidence>
<dbReference type="GO" id="GO:0007165">
    <property type="term" value="P:signal transduction"/>
    <property type="evidence" value="ECO:0007669"/>
    <property type="project" value="TreeGrafter"/>
</dbReference>
<dbReference type="GO" id="GO:0046872">
    <property type="term" value="F:metal ion binding"/>
    <property type="evidence" value="ECO:0007669"/>
    <property type="project" value="UniProtKB-KW"/>
</dbReference>
<dbReference type="Proteomes" id="UP000316726">
    <property type="component" value="Chromosome 14"/>
</dbReference>
<evidence type="ECO:0000313" key="11">
    <source>
        <dbReference type="EMBL" id="QDZ24737.1"/>
    </source>
</evidence>
<dbReference type="EMBL" id="CP031047">
    <property type="protein sequence ID" value="QDZ24737.1"/>
    <property type="molecule type" value="Genomic_DNA"/>
</dbReference>
<evidence type="ECO:0000256" key="7">
    <source>
        <dbReference type="ARBA" id="ARBA00022801"/>
    </source>
</evidence>
<comment type="pathway">
    <text evidence="3 10">Polyol metabolism; myo-inositol biosynthesis; myo-inositol from D-glucose 6-phosphate: step 2/2.</text>
</comment>
<dbReference type="Gene3D" id="3.30.540.10">
    <property type="entry name" value="Fructose-1,6-Bisphosphatase, subunit A, domain 1"/>
    <property type="match status" value="1"/>
</dbReference>
<dbReference type="FunFam" id="3.40.190.80:FF:000002">
    <property type="entry name" value="Inositol-1-monophosphatase"/>
    <property type="match status" value="1"/>
</dbReference>
<evidence type="ECO:0000256" key="6">
    <source>
        <dbReference type="ARBA" id="ARBA00022723"/>
    </source>
</evidence>
<dbReference type="InterPro" id="IPR000760">
    <property type="entry name" value="Inositol_monophosphatase-like"/>
</dbReference>
<proteinExistence type="inferred from homology"/>
<accession>A0A5B8MWC8</accession>
<comment type="cofactor">
    <cofactor evidence="2 9 10">
        <name>Mg(2+)</name>
        <dbReference type="ChEBI" id="CHEBI:18420"/>
    </cofactor>
</comment>
<dbReference type="OrthoDB" id="10254945at2759"/>
<dbReference type="PRINTS" id="PR00378">
    <property type="entry name" value="LIIMPHPHTASE"/>
</dbReference>
<dbReference type="InterPro" id="IPR020552">
    <property type="entry name" value="Inositol_monoPase_Li-sen"/>
</dbReference>
<keyword evidence="5" id="KW-0452">Lithium</keyword>